<name>A0ACD1AC86_9FIRM</name>
<reference evidence="1" key="1">
    <citation type="submission" date="2019-08" db="EMBL/GenBank/DDBJ databases">
        <title>Genome sequence of Clostridiales bacterium MT110.</title>
        <authorList>
            <person name="Cao J."/>
        </authorList>
    </citation>
    <scope>NUCLEOTIDE SEQUENCE</scope>
    <source>
        <strain evidence="1">MT110</strain>
    </source>
</reference>
<organism evidence="1 2">
    <name type="scientific">Anoxybacterium hadale</name>
    <dbReference type="NCBI Taxonomy" id="3408580"/>
    <lineage>
        <taxon>Bacteria</taxon>
        <taxon>Bacillati</taxon>
        <taxon>Bacillota</taxon>
        <taxon>Clostridia</taxon>
        <taxon>Peptostreptococcales</taxon>
        <taxon>Anaerovoracaceae</taxon>
        <taxon>Anoxybacterium</taxon>
    </lineage>
</organism>
<sequence>MGSTLFGALIAGLIIGAIPAIAGGVKGKLGLGIGGFAACVGGSLLLGMLLSIPLCAIFMFLIFKNNSENSKTNIAHTSLTDSPPNEEGRDALEQIQKLSDLKDSGALTEEEFQQKKALLLSKI</sequence>
<evidence type="ECO:0000313" key="2">
    <source>
        <dbReference type="Proteomes" id="UP000594014"/>
    </source>
</evidence>
<keyword evidence="2" id="KW-1185">Reference proteome</keyword>
<dbReference type="Proteomes" id="UP000594014">
    <property type="component" value="Chromosome"/>
</dbReference>
<proteinExistence type="predicted"/>
<gene>
    <name evidence="1" type="ORF">FRZ06_13100</name>
</gene>
<protein>
    <submittedName>
        <fullName evidence="1">SHOCT domain-containing protein</fullName>
    </submittedName>
</protein>
<dbReference type="EMBL" id="CP042469">
    <property type="protein sequence ID" value="QOX64208.1"/>
    <property type="molecule type" value="Genomic_DNA"/>
</dbReference>
<accession>A0ACD1AC86</accession>
<evidence type="ECO:0000313" key="1">
    <source>
        <dbReference type="EMBL" id="QOX64208.1"/>
    </source>
</evidence>